<feature type="non-terminal residue" evidence="1">
    <location>
        <position position="39"/>
    </location>
</feature>
<evidence type="ECO:0000313" key="1">
    <source>
        <dbReference type="EMBL" id="EDM08407.1"/>
    </source>
</evidence>
<evidence type="ECO:0000313" key="2">
    <source>
        <dbReference type="Proteomes" id="UP000234681"/>
    </source>
</evidence>
<accession>A6JBM9</accession>
<dbReference type="Proteomes" id="UP000234681">
    <property type="component" value="Chromosome 1"/>
</dbReference>
<gene>
    <name evidence="1" type="ORF">rCG_24528</name>
</gene>
<dbReference type="AlphaFoldDB" id="A6JBM9"/>
<proteinExistence type="predicted"/>
<name>A6JBM9_RAT</name>
<sequence length="39" mass="4681">MTGMSHCTWLLKTIFKIHSGILTDLYILHFFSWRKQKVV</sequence>
<organism evidence="1 2">
    <name type="scientific">Rattus norvegicus</name>
    <name type="common">Rat</name>
    <dbReference type="NCBI Taxonomy" id="10116"/>
    <lineage>
        <taxon>Eukaryota</taxon>
        <taxon>Metazoa</taxon>
        <taxon>Chordata</taxon>
        <taxon>Craniata</taxon>
        <taxon>Vertebrata</taxon>
        <taxon>Euteleostomi</taxon>
        <taxon>Mammalia</taxon>
        <taxon>Eutheria</taxon>
        <taxon>Euarchontoglires</taxon>
        <taxon>Glires</taxon>
        <taxon>Rodentia</taxon>
        <taxon>Myomorpha</taxon>
        <taxon>Muroidea</taxon>
        <taxon>Muridae</taxon>
        <taxon>Murinae</taxon>
        <taxon>Rattus</taxon>
    </lineage>
</organism>
<reference evidence="2" key="1">
    <citation type="submission" date="2005-09" db="EMBL/GenBank/DDBJ databases">
        <authorList>
            <person name="Mural R.J."/>
            <person name="Li P.W."/>
            <person name="Adams M.D."/>
            <person name="Amanatides P.G."/>
            <person name="Baden-Tillson H."/>
            <person name="Barnstead M."/>
            <person name="Chin S.H."/>
            <person name="Dew I."/>
            <person name="Evans C.A."/>
            <person name="Ferriera S."/>
            <person name="Flanigan M."/>
            <person name="Fosler C."/>
            <person name="Glodek A."/>
            <person name="Gu Z."/>
            <person name="Holt R.A."/>
            <person name="Jennings D."/>
            <person name="Kraft C.L."/>
            <person name="Lu F."/>
            <person name="Nguyen T."/>
            <person name="Nusskern D.R."/>
            <person name="Pfannkoch C.M."/>
            <person name="Sitter C."/>
            <person name="Sutton G.G."/>
            <person name="Venter J.C."/>
            <person name="Wang Z."/>
            <person name="Woodage T."/>
            <person name="Zheng X.H."/>
            <person name="Zhong F."/>
        </authorList>
    </citation>
    <scope>NUCLEOTIDE SEQUENCE [LARGE SCALE GENOMIC DNA]</scope>
    <source>
        <strain>BN</strain>
        <strain evidence="2">Sprague-Dawley</strain>
    </source>
</reference>
<dbReference type="EMBL" id="CH473980">
    <property type="protein sequence ID" value="EDM08407.1"/>
    <property type="molecule type" value="Genomic_DNA"/>
</dbReference>
<protein>
    <submittedName>
        <fullName evidence="1">RCG24528, isoform CRA_b</fullName>
    </submittedName>
</protein>